<keyword evidence="1" id="KW-1133">Transmembrane helix</keyword>
<gene>
    <name evidence="2" type="ORF">IAB27_03320</name>
</gene>
<accession>A0A9D0ZQH4</accession>
<keyword evidence="1" id="KW-0472">Membrane</keyword>
<sequence length="255" mass="28638">MNLKRKDLKIIMLIIGIFIIYLLAVTFVFKRNPLDVISPSYIVNSDGLFWNYSNGKISDMGTSFNKIDGNYRIFLNNGDEVKGDAYNKAGTISVVKSGSSELMTSGYVLATNIGGLDFIKYEVDNISPSGNRMIRNYLNDFSGSSLEEFDVEEVRLDLDDDSEEDILYFLSNLKNRDNGIKKSAILISDGSSIKQTVVDSALERYDLYAIVDINGDGKKELIVKKRALAEVGYDECYQLYGIEDGKYKVIHDCEL</sequence>
<dbReference type="Proteomes" id="UP000886786">
    <property type="component" value="Unassembled WGS sequence"/>
</dbReference>
<name>A0A9D0ZQH4_9FIRM</name>
<comment type="caution">
    <text evidence="2">The sequence shown here is derived from an EMBL/GenBank/DDBJ whole genome shotgun (WGS) entry which is preliminary data.</text>
</comment>
<feature type="transmembrane region" description="Helical" evidence="1">
    <location>
        <begin position="12"/>
        <end position="29"/>
    </location>
</feature>
<protein>
    <recommendedName>
        <fullName evidence="4">FG-GAP repeat protein</fullName>
    </recommendedName>
</protein>
<dbReference type="EMBL" id="DVFV01000063">
    <property type="protein sequence ID" value="HIQ90641.1"/>
    <property type="molecule type" value="Genomic_DNA"/>
</dbReference>
<keyword evidence="1" id="KW-0812">Transmembrane</keyword>
<dbReference type="AlphaFoldDB" id="A0A9D0ZQH4"/>
<proteinExistence type="predicted"/>
<evidence type="ECO:0000313" key="3">
    <source>
        <dbReference type="Proteomes" id="UP000886786"/>
    </source>
</evidence>
<evidence type="ECO:0000256" key="1">
    <source>
        <dbReference type="SAM" id="Phobius"/>
    </source>
</evidence>
<evidence type="ECO:0000313" key="2">
    <source>
        <dbReference type="EMBL" id="HIQ90641.1"/>
    </source>
</evidence>
<reference evidence="2" key="1">
    <citation type="submission" date="2020-10" db="EMBL/GenBank/DDBJ databases">
        <authorList>
            <person name="Gilroy R."/>
        </authorList>
    </citation>
    <scope>NUCLEOTIDE SEQUENCE</scope>
    <source>
        <strain evidence="2">CHK147-3167</strain>
    </source>
</reference>
<organism evidence="2 3">
    <name type="scientific">Candidatus Coprosoma intestinipullorum</name>
    <dbReference type="NCBI Taxonomy" id="2840752"/>
    <lineage>
        <taxon>Bacteria</taxon>
        <taxon>Bacillati</taxon>
        <taxon>Bacillota</taxon>
        <taxon>Bacillota incertae sedis</taxon>
        <taxon>Candidatus Coprosoma</taxon>
    </lineage>
</organism>
<evidence type="ECO:0008006" key="4">
    <source>
        <dbReference type="Google" id="ProtNLM"/>
    </source>
</evidence>
<reference evidence="2" key="2">
    <citation type="journal article" date="2021" name="PeerJ">
        <title>Extensive microbial diversity within the chicken gut microbiome revealed by metagenomics and culture.</title>
        <authorList>
            <person name="Gilroy R."/>
            <person name="Ravi A."/>
            <person name="Getino M."/>
            <person name="Pursley I."/>
            <person name="Horton D.L."/>
            <person name="Alikhan N.F."/>
            <person name="Baker D."/>
            <person name="Gharbi K."/>
            <person name="Hall N."/>
            <person name="Watson M."/>
            <person name="Adriaenssens E.M."/>
            <person name="Foster-Nyarko E."/>
            <person name="Jarju S."/>
            <person name="Secka A."/>
            <person name="Antonio M."/>
            <person name="Oren A."/>
            <person name="Chaudhuri R.R."/>
            <person name="La Ragione R."/>
            <person name="Hildebrand F."/>
            <person name="Pallen M.J."/>
        </authorList>
    </citation>
    <scope>NUCLEOTIDE SEQUENCE</scope>
    <source>
        <strain evidence="2">CHK147-3167</strain>
    </source>
</reference>